<dbReference type="OrthoDB" id="1119476at2"/>
<evidence type="ECO:0000313" key="2">
    <source>
        <dbReference type="Proteomes" id="UP000050280"/>
    </source>
</evidence>
<dbReference type="Proteomes" id="UP000050280">
    <property type="component" value="Unassembled WGS sequence"/>
</dbReference>
<dbReference type="AlphaFoldDB" id="A0A0P7AG65"/>
<accession>A0A0P7AG65</accession>
<comment type="caution">
    <text evidence="1">The sequence shown here is derived from an EMBL/GenBank/DDBJ whole genome shotgun (WGS) entry which is preliminary data.</text>
</comment>
<sequence length="118" mass="13445">MAFQFDIIDATMGEHVFTNGTFTESAISVMDSEDDSAYDFDFISENARNIIVIFSIGFQTQTVTLSVALDGEEVFELFVDAVRKTEDCCNFTEYNANEIRNAQFEQDLAKHVYRILLE</sequence>
<protein>
    <submittedName>
        <fullName evidence="1">Uncharacterized protein</fullName>
    </submittedName>
</protein>
<reference evidence="1 2" key="1">
    <citation type="submission" date="2015-09" db="EMBL/GenBank/DDBJ databases">
        <title>Genome sequence of the marine flavobacterium Croceitalea dokdonensis DOKDO 023 that contains proton- and sodium-pumping rhodopsins.</title>
        <authorList>
            <person name="Kwon S.-K."/>
            <person name="Lee H.K."/>
            <person name="Kwak M.-J."/>
            <person name="Kim J.F."/>
        </authorList>
    </citation>
    <scope>NUCLEOTIDE SEQUENCE [LARGE SCALE GENOMIC DNA]</scope>
    <source>
        <strain evidence="1 2">DOKDO 023</strain>
    </source>
</reference>
<dbReference type="RefSeq" id="WP_054558100.1">
    <property type="nucleotide sequence ID" value="NZ_LDJX01000002.1"/>
</dbReference>
<proteinExistence type="predicted"/>
<keyword evidence="2" id="KW-1185">Reference proteome</keyword>
<organism evidence="1 2">
    <name type="scientific">Croceitalea dokdonensis DOKDO 023</name>
    <dbReference type="NCBI Taxonomy" id="1300341"/>
    <lineage>
        <taxon>Bacteria</taxon>
        <taxon>Pseudomonadati</taxon>
        <taxon>Bacteroidota</taxon>
        <taxon>Flavobacteriia</taxon>
        <taxon>Flavobacteriales</taxon>
        <taxon>Flavobacteriaceae</taxon>
        <taxon>Croceitalea</taxon>
    </lineage>
</organism>
<name>A0A0P7AG65_9FLAO</name>
<dbReference type="EMBL" id="LDJX01000002">
    <property type="protein sequence ID" value="KPM32425.1"/>
    <property type="molecule type" value="Genomic_DNA"/>
</dbReference>
<gene>
    <name evidence="1" type="ORF">I595_841</name>
</gene>
<evidence type="ECO:0000313" key="1">
    <source>
        <dbReference type="EMBL" id="KPM32425.1"/>
    </source>
</evidence>